<name>A0AA37HMC0_9HYPH</name>
<organism evidence="1 2">
    <name type="scientific">Methylobacterium gregans</name>
    <dbReference type="NCBI Taxonomy" id="374424"/>
    <lineage>
        <taxon>Bacteria</taxon>
        <taxon>Pseudomonadati</taxon>
        <taxon>Pseudomonadota</taxon>
        <taxon>Alphaproteobacteria</taxon>
        <taxon>Hyphomicrobiales</taxon>
        <taxon>Methylobacteriaceae</taxon>
        <taxon>Methylobacterium</taxon>
    </lineage>
</organism>
<accession>A0AA37HMC0</accession>
<dbReference type="EMBL" id="BPQM01000026">
    <property type="protein sequence ID" value="GJD78021.1"/>
    <property type="molecule type" value="Genomic_DNA"/>
</dbReference>
<evidence type="ECO:0000313" key="1">
    <source>
        <dbReference type="EMBL" id="GJD78021.1"/>
    </source>
</evidence>
<proteinExistence type="predicted"/>
<dbReference type="RefSeq" id="WP_238301752.1">
    <property type="nucleotide sequence ID" value="NZ_BPQM01000026.1"/>
</dbReference>
<evidence type="ECO:0000313" key="2">
    <source>
        <dbReference type="Proteomes" id="UP001055108"/>
    </source>
</evidence>
<sequence length="116" mass="12792">MLYPAYYDALRRLAGDGDLTKRITQAVVGSSALSPNAPVAAFTDAVFTPITAVQHDPANPRRTVFRFLIPQDRAVGLVIREIGLACADGTIVFRRVRQPIEKTADMEFGDRFQIDV</sequence>
<comment type="caution">
    <text evidence="1">The sequence shown here is derived from an EMBL/GenBank/DDBJ whole genome shotgun (WGS) entry which is preliminary data.</text>
</comment>
<gene>
    <name evidence="1" type="ORF">NBEOAGPD_1233</name>
</gene>
<protein>
    <submittedName>
        <fullName evidence="1">Uncharacterized protein</fullName>
    </submittedName>
</protein>
<reference evidence="1" key="1">
    <citation type="journal article" date="2016" name="Front. Microbiol.">
        <title>Genome Sequence of the Piezophilic, Mesophilic Sulfate-Reducing Bacterium Desulfovibrio indicus J2T.</title>
        <authorList>
            <person name="Cao J."/>
            <person name="Maignien L."/>
            <person name="Shao Z."/>
            <person name="Alain K."/>
            <person name="Jebbar M."/>
        </authorList>
    </citation>
    <scope>NUCLEOTIDE SEQUENCE</scope>
    <source>
        <strain evidence="1">NBRC 103626</strain>
    </source>
</reference>
<reference evidence="1" key="2">
    <citation type="submission" date="2021-08" db="EMBL/GenBank/DDBJ databases">
        <authorList>
            <person name="Tani A."/>
            <person name="Ola A."/>
            <person name="Ogura Y."/>
            <person name="Katsura K."/>
            <person name="Hayashi T."/>
        </authorList>
    </citation>
    <scope>NUCLEOTIDE SEQUENCE</scope>
    <source>
        <strain evidence="1">NBRC 103626</strain>
    </source>
</reference>
<keyword evidence="2" id="KW-1185">Reference proteome</keyword>
<dbReference type="AlphaFoldDB" id="A0AA37HMC0"/>
<dbReference type="Proteomes" id="UP001055108">
    <property type="component" value="Unassembled WGS sequence"/>
</dbReference>